<accession>A0ABP8CRR6</accession>
<proteinExistence type="predicted"/>
<gene>
    <name evidence="2" type="ORF">GCM10022254_76070</name>
</gene>
<feature type="region of interest" description="Disordered" evidence="1">
    <location>
        <begin position="90"/>
        <end position="137"/>
    </location>
</feature>
<keyword evidence="3" id="KW-1185">Reference proteome</keyword>
<comment type="caution">
    <text evidence="2">The sequence shown here is derived from an EMBL/GenBank/DDBJ whole genome shotgun (WGS) entry which is preliminary data.</text>
</comment>
<dbReference type="RefSeq" id="WP_344908036.1">
    <property type="nucleotide sequence ID" value="NZ_BAABAS010000033.1"/>
</dbReference>
<evidence type="ECO:0000313" key="2">
    <source>
        <dbReference type="EMBL" id="GAA4242561.1"/>
    </source>
</evidence>
<organism evidence="2 3">
    <name type="scientific">Actinomadura meridiana</name>
    <dbReference type="NCBI Taxonomy" id="559626"/>
    <lineage>
        <taxon>Bacteria</taxon>
        <taxon>Bacillati</taxon>
        <taxon>Actinomycetota</taxon>
        <taxon>Actinomycetes</taxon>
        <taxon>Streptosporangiales</taxon>
        <taxon>Thermomonosporaceae</taxon>
        <taxon>Actinomadura</taxon>
    </lineage>
</organism>
<dbReference type="Proteomes" id="UP001501710">
    <property type="component" value="Unassembled WGS sequence"/>
</dbReference>
<sequence length="137" mass="15348">MALIVDEPINQTERTDRLGTGGVPRLNHDTKQQLDDIIRPVITQRLCLLASDNRPLRTDKLADLPRRDAGDLLLGLQVLLDVVVLVHPLQSENGGNRAEKRDRLQDPSVPGTQPPIDANNRLRPRHRRRHDAPSSTS</sequence>
<dbReference type="EMBL" id="BAABAS010000033">
    <property type="protein sequence ID" value="GAA4242561.1"/>
    <property type="molecule type" value="Genomic_DNA"/>
</dbReference>
<evidence type="ECO:0000256" key="1">
    <source>
        <dbReference type="SAM" id="MobiDB-lite"/>
    </source>
</evidence>
<name>A0ABP8CRR6_9ACTN</name>
<protein>
    <submittedName>
        <fullName evidence="2">Uncharacterized protein</fullName>
    </submittedName>
</protein>
<evidence type="ECO:0000313" key="3">
    <source>
        <dbReference type="Proteomes" id="UP001501710"/>
    </source>
</evidence>
<reference evidence="3" key="1">
    <citation type="journal article" date="2019" name="Int. J. Syst. Evol. Microbiol.">
        <title>The Global Catalogue of Microorganisms (GCM) 10K type strain sequencing project: providing services to taxonomists for standard genome sequencing and annotation.</title>
        <authorList>
            <consortium name="The Broad Institute Genomics Platform"/>
            <consortium name="The Broad Institute Genome Sequencing Center for Infectious Disease"/>
            <person name="Wu L."/>
            <person name="Ma J."/>
        </authorList>
    </citation>
    <scope>NUCLEOTIDE SEQUENCE [LARGE SCALE GENOMIC DNA]</scope>
    <source>
        <strain evidence="3">JCM 17440</strain>
    </source>
</reference>